<dbReference type="PANTHER" id="PTHR40099">
    <property type="entry name" value="ACETOLACTATE SYNTHASE, SMALL SUBUNIT"/>
    <property type="match status" value="1"/>
</dbReference>
<evidence type="ECO:0000313" key="2">
    <source>
        <dbReference type="EMBL" id="QEH37114.1"/>
    </source>
</evidence>
<dbReference type="InterPro" id="IPR045739">
    <property type="entry name" value="ACT_dom_pair"/>
</dbReference>
<dbReference type="OrthoDB" id="287144at2"/>
<name>A0A5B9WA24_9BACT</name>
<organism evidence="2 3">
    <name type="scientific">Aquisphaera giovannonii</name>
    <dbReference type="NCBI Taxonomy" id="406548"/>
    <lineage>
        <taxon>Bacteria</taxon>
        <taxon>Pseudomonadati</taxon>
        <taxon>Planctomycetota</taxon>
        <taxon>Planctomycetia</taxon>
        <taxon>Isosphaerales</taxon>
        <taxon>Isosphaeraceae</taxon>
        <taxon>Aquisphaera</taxon>
    </lineage>
</organism>
<evidence type="ECO:0000259" key="1">
    <source>
        <dbReference type="Pfam" id="PF19571"/>
    </source>
</evidence>
<dbReference type="Pfam" id="PF19571">
    <property type="entry name" value="ACT_8"/>
    <property type="match status" value="1"/>
</dbReference>
<dbReference type="KEGG" id="agv:OJF2_57010"/>
<proteinExistence type="predicted"/>
<dbReference type="PANTHER" id="PTHR40099:SF1">
    <property type="entry name" value="ACETOLACTATE SYNTHASE, SMALL SUBUNIT"/>
    <property type="match status" value="1"/>
</dbReference>
<dbReference type="Gene3D" id="3.30.2130.10">
    <property type="entry name" value="VC0802-like"/>
    <property type="match status" value="1"/>
</dbReference>
<evidence type="ECO:0000313" key="3">
    <source>
        <dbReference type="Proteomes" id="UP000324233"/>
    </source>
</evidence>
<dbReference type="AlphaFoldDB" id="A0A5B9WA24"/>
<keyword evidence="3" id="KW-1185">Reference proteome</keyword>
<accession>A0A5B9WA24</accession>
<gene>
    <name evidence="2" type="ORF">OJF2_57010</name>
</gene>
<reference evidence="2 3" key="1">
    <citation type="submission" date="2019-08" db="EMBL/GenBank/DDBJ databases">
        <title>Deep-cultivation of Planctomycetes and their phenomic and genomic characterization uncovers novel biology.</title>
        <authorList>
            <person name="Wiegand S."/>
            <person name="Jogler M."/>
            <person name="Boedeker C."/>
            <person name="Pinto D."/>
            <person name="Vollmers J."/>
            <person name="Rivas-Marin E."/>
            <person name="Kohn T."/>
            <person name="Peeters S.H."/>
            <person name="Heuer A."/>
            <person name="Rast P."/>
            <person name="Oberbeckmann S."/>
            <person name="Bunk B."/>
            <person name="Jeske O."/>
            <person name="Meyerdierks A."/>
            <person name="Storesund J.E."/>
            <person name="Kallscheuer N."/>
            <person name="Luecker S."/>
            <person name="Lage O.M."/>
            <person name="Pohl T."/>
            <person name="Merkel B.J."/>
            <person name="Hornburger P."/>
            <person name="Mueller R.-W."/>
            <person name="Bruemmer F."/>
            <person name="Labrenz M."/>
            <person name="Spormann A.M."/>
            <person name="Op den Camp H."/>
            <person name="Overmann J."/>
            <person name="Amann R."/>
            <person name="Jetten M.S.M."/>
            <person name="Mascher T."/>
            <person name="Medema M.H."/>
            <person name="Devos D.P."/>
            <person name="Kaster A.-K."/>
            <person name="Ovreas L."/>
            <person name="Rohde M."/>
            <person name="Galperin M.Y."/>
            <person name="Jogler C."/>
        </authorList>
    </citation>
    <scope>NUCLEOTIDE SEQUENCE [LARGE SCALE GENOMIC DNA]</scope>
    <source>
        <strain evidence="2 3">OJF2</strain>
    </source>
</reference>
<sequence>MSFGEDDGGSEVEIETVRGRNWPTVTQFSVFLENRVGQLLEVVRAFQGSKVKIVGLTISDSADCSIVRLILSHPEQGREILSLNKHAFAENELVAVELSASPNAIQELCTALLQAEINIHYAYPLVGNPRGRPAVAMHIDNAEQASRTLHDMGFEILCEADLSS</sequence>
<protein>
    <recommendedName>
        <fullName evidence="1">ACT domain-containing protein</fullName>
    </recommendedName>
</protein>
<dbReference type="InterPro" id="IPR045865">
    <property type="entry name" value="ACT-like_dom_sf"/>
</dbReference>
<dbReference type="Proteomes" id="UP000324233">
    <property type="component" value="Chromosome"/>
</dbReference>
<feature type="domain" description="ACT" evidence="1">
    <location>
        <begin position="24"/>
        <end position="162"/>
    </location>
</feature>
<dbReference type="EMBL" id="CP042997">
    <property type="protein sequence ID" value="QEH37114.1"/>
    <property type="molecule type" value="Genomic_DNA"/>
</dbReference>
<dbReference type="RefSeq" id="WP_148596716.1">
    <property type="nucleotide sequence ID" value="NZ_CP042997.1"/>
</dbReference>
<dbReference type="SUPFAM" id="SSF55021">
    <property type="entry name" value="ACT-like"/>
    <property type="match status" value="1"/>
</dbReference>